<dbReference type="Proteomes" id="UP000332515">
    <property type="component" value="Unassembled WGS sequence"/>
</dbReference>
<dbReference type="EMBL" id="VWNA01000001">
    <property type="protein sequence ID" value="MQT12164.1"/>
    <property type="molecule type" value="Genomic_DNA"/>
</dbReference>
<evidence type="ECO:0000256" key="2">
    <source>
        <dbReference type="ARBA" id="ARBA00005695"/>
    </source>
</evidence>
<dbReference type="AlphaFoldDB" id="A0A6A7XZP4"/>
<dbReference type="PANTHER" id="PTHR30290:SF62">
    <property type="entry name" value="OLIGOPEPTIDE ABC TRANSPORTER, PERIPLASMIC OLIGOPEPTIDE-BINDING PROTEIN"/>
    <property type="match status" value="1"/>
</dbReference>
<evidence type="ECO:0000313" key="6">
    <source>
        <dbReference type="EMBL" id="MQT12164.1"/>
    </source>
</evidence>
<name>A0A6A7XZP4_9HYPH</name>
<keyword evidence="7" id="KW-1185">Reference proteome</keyword>
<evidence type="ECO:0000256" key="1">
    <source>
        <dbReference type="ARBA" id="ARBA00004418"/>
    </source>
</evidence>
<dbReference type="Gene3D" id="3.10.105.10">
    <property type="entry name" value="Dipeptide-binding Protein, Domain 3"/>
    <property type="match status" value="1"/>
</dbReference>
<dbReference type="Gene3D" id="3.40.190.10">
    <property type="entry name" value="Periplasmic binding protein-like II"/>
    <property type="match status" value="1"/>
</dbReference>
<dbReference type="GO" id="GO:0015833">
    <property type="term" value="P:peptide transport"/>
    <property type="evidence" value="ECO:0007669"/>
    <property type="project" value="TreeGrafter"/>
</dbReference>
<keyword evidence="4" id="KW-0732">Signal</keyword>
<dbReference type="GO" id="GO:1904680">
    <property type="term" value="F:peptide transmembrane transporter activity"/>
    <property type="evidence" value="ECO:0007669"/>
    <property type="project" value="TreeGrafter"/>
</dbReference>
<reference evidence="6 7" key="1">
    <citation type="submission" date="2019-09" db="EMBL/GenBank/DDBJ databases">
        <title>Segnochrobactrum spirostomi gen. nov., sp. nov., isolated from the ciliate Spirostomum cf. yagiui and description of a novel family, Segnochrobactraceae fam. nov. within the order Rhizobiales of the class Alphaproteobacteria.</title>
        <authorList>
            <person name="Akter S."/>
            <person name="Shazib S.U.A."/>
            <person name="Shin M.K."/>
        </authorList>
    </citation>
    <scope>NUCLEOTIDE SEQUENCE [LARGE SCALE GENOMIC DNA]</scope>
    <source>
        <strain evidence="6 7">Sp-1</strain>
    </source>
</reference>
<dbReference type="InterPro" id="IPR039424">
    <property type="entry name" value="SBP_5"/>
</dbReference>
<dbReference type="CDD" id="cd08500">
    <property type="entry name" value="PBP2_NikA_DppA_OppA_like_4"/>
    <property type="match status" value="1"/>
</dbReference>
<accession>A0A6A7XZP4</accession>
<sequence length="652" mass="72378">MRLARYALAVLVAASAPAIAATPDPAATPAPAAAPAPAPAAAPPAPADAAAPLPPLAERLPKDPLVVDFDALGYRVGRPGGTLRTLISRVKDARLINVWGYARLVAYGPDLKLHPDILESVDVVEDRIFTFHIRPGHKWSDGKPFTAEDFRYYWQDMQQNPDIAPTGPEPFLLVDGEPPTFEVLDPLTVRYTWKKPNPLFLTTLASATDPFIYRPAHYLKQFHEKYGKPDKIKALIAKKKVRSWAALHNRYDDMYGGSNPAEPSLQPWIRSEAGTDRRVIMVRNPYFHRVDPKGQQLPYIDKVEMNVVSTGLIPSQAQAGETDLQARGLSFADITVLKRGEERSHYSTRLWPISKANEVALYPNLTCKDPVWRTLLRDERFRHALSLGIDREMINRVLYFGLAKPSNNAVLPESRLFEPDYLTKWAGYDPAQANTLLDDMGLTKRRGDGIRLMPDGRPLQIVVETDGQSQEVIDALQLVGENWADIGIALFVKPSDRDIIWNRALAGTLVMMASSGYDDGIPTAGMSPAERVPSDSSFLIGMAWGAYRDSEGENGEKIDYPPVQTLIDAYDQWLAATTHEAREAAWRSILDTHVDQTLTIGLIAEAKQPIVVSDSLVNVPQEALFGWDPGANFGIYHMDAFWFDTPETASRN</sequence>
<dbReference type="RefSeq" id="WP_153479471.1">
    <property type="nucleotide sequence ID" value="NZ_VWNA01000001.1"/>
</dbReference>
<dbReference type="InterPro" id="IPR000914">
    <property type="entry name" value="SBP_5_dom"/>
</dbReference>
<protein>
    <submittedName>
        <fullName evidence="6">ABC transporter substrate-binding protein</fullName>
    </submittedName>
</protein>
<feature type="compositionally biased region" description="Pro residues" evidence="3">
    <location>
        <begin position="26"/>
        <end position="46"/>
    </location>
</feature>
<evidence type="ECO:0000259" key="5">
    <source>
        <dbReference type="Pfam" id="PF00496"/>
    </source>
</evidence>
<comment type="similarity">
    <text evidence="2">Belongs to the bacterial solute-binding protein 5 family.</text>
</comment>
<proteinExistence type="inferred from homology"/>
<dbReference type="PANTHER" id="PTHR30290">
    <property type="entry name" value="PERIPLASMIC BINDING COMPONENT OF ABC TRANSPORTER"/>
    <property type="match status" value="1"/>
</dbReference>
<organism evidence="6 7">
    <name type="scientific">Segnochrobactrum spirostomi</name>
    <dbReference type="NCBI Taxonomy" id="2608987"/>
    <lineage>
        <taxon>Bacteria</taxon>
        <taxon>Pseudomonadati</taxon>
        <taxon>Pseudomonadota</taxon>
        <taxon>Alphaproteobacteria</taxon>
        <taxon>Hyphomicrobiales</taxon>
        <taxon>Segnochrobactraceae</taxon>
        <taxon>Segnochrobactrum</taxon>
    </lineage>
</organism>
<evidence type="ECO:0000313" key="7">
    <source>
        <dbReference type="Proteomes" id="UP000332515"/>
    </source>
</evidence>
<gene>
    <name evidence="6" type="ORF">F0357_05690</name>
</gene>
<comment type="subcellular location">
    <subcellularLocation>
        <location evidence="1">Periplasm</location>
    </subcellularLocation>
</comment>
<feature type="chain" id="PRO_5025527286" evidence="4">
    <location>
        <begin position="21"/>
        <end position="652"/>
    </location>
</feature>
<feature type="region of interest" description="Disordered" evidence="3">
    <location>
        <begin position="24"/>
        <end position="54"/>
    </location>
</feature>
<comment type="caution">
    <text evidence="6">The sequence shown here is derived from an EMBL/GenBank/DDBJ whole genome shotgun (WGS) entry which is preliminary data.</text>
</comment>
<evidence type="ECO:0000256" key="3">
    <source>
        <dbReference type="SAM" id="MobiDB-lite"/>
    </source>
</evidence>
<dbReference type="Pfam" id="PF00496">
    <property type="entry name" value="SBP_bac_5"/>
    <property type="match status" value="1"/>
</dbReference>
<feature type="domain" description="Solute-binding protein family 5" evidence="5">
    <location>
        <begin position="112"/>
        <end position="522"/>
    </location>
</feature>
<evidence type="ECO:0000256" key="4">
    <source>
        <dbReference type="SAM" id="SignalP"/>
    </source>
</evidence>
<feature type="signal peptide" evidence="4">
    <location>
        <begin position="1"/>
        <end position="20"/>
    </location>
</feature>
<dbReference type="SUPFAM" id="SSF53850">
    <property type="entry name" value="Periplasmic binding protein-like II"/>
    <property type="match status" value="1"/>
</dbReference>